<dbReference type="Proteomes" id="UP000484164">
    <property type="component" value="Unassembled WGS sequence"/>
</dbReference>
<evidence type="ECO:0000313" key="2">
    <source>
        <dbReference type="EMBL" id="KAB2817745.1"/>
    </source>
</evidence>
<accession>A0A6L3ZJZ9</accession>
<comment type="caution">
    <text evidence="2">The sequence shown here is derived from an EMBL/GenBank/DDBJ whole genome shotgun (WGS) entry which is preliminary data.</text>
</comment>
<protein>
    <submittedName>
        <fullName evidence="2">MBL fold metallo-hydrolase</fullName>
    </submittedName>
</protein>
<dbReference type="InterPro" id="IPR001279">
    <property type="entry name" value="Metallo-B-lactamas"/>
</dbReference>
<reference evidence="2 3" key="1">
    <citation type="submission" date="2019-10" db="EMBL/GenBank/DDBJ databases">
        <title>Genome sequence of Phaeocystidibacter marisrubri JCM30614 (type strain).</title>
        <authorList>
            <person name="Bowman J.P."/>
        </authorList>
    </citation>
    <scope>NUCLEOTIDE SEQUENCE [LARGE SCALE GENOMIC DNA]</scope>
    <source>
        <strain evidence="2 3">JCM 30614</strain>
    </source>
</reference>
<dbReference type="PANTHER" id="PTHR42663">
    <property type="entry name" value="HYDROLASE C777.06C-RELATED-RELATED"/>
    <property type="match status" value="1"/>
</dbReference>
<dbReference type="PANTHER" id="PTHR42663:SF6">
    <property type="entry name" value="HYDROLASE C777.06C-RELATED"/>
    <property type="match status" value="1"/>
</dbReference>
<sequence length="257" mass="28684">MEVILSGTGTSQGVPVIGCDCTVCKSTDTHNVRLRTAAIIQMSNGLNIQIDCGPDFRQQILANDIHSLEHILLTHEHMDHIAGMDDVRAFNFSNRVDMNVYGTGQVLARIRHHFDYAFSRVPYPGAPRIVTNVIDSNPFQLNDVIVQPIPVWHGKWPVMGFRIGNFAYITDVNAIPASSLELLTELDVLVLGVLHQKQHHSHYHLEEGIKVAKLIGANRTIFTHISHQMGLHDEVSAELPTGIELGYDGMRIHVHQE</sequence>
<feature type="domain" description="Metallo-beta-lactamase" evidence="1">
    <location>
        <begin position="47"/>
        <end position="225"/>
    </location>
</feature>
<proteinExistence type="predicted"/>
<dbReference type="EMBL" id="WBVQ01000001">
    <property type="protein sequence ID" value="KAB2817745.1"/>
    <property type="molecule type" value="Genomic_DNA"/>
</dbReference>
<dbReference type="CDD" id="cd16279">
    <property type="entry name" value="metallo-hydrolase-like_MBL-fold"/>
    <property type="match status" value="1"/>
</dbReference>
<gene>
    <name evidence="2" type="ORF">F8C82_04895</name>
</gene>
<dbReference type="GO" id="GO:0016787">
    <property type="term" value="F:hydrolase activity"/>
    <property type="evidence" value="ECO:0007669"/>
    <property type="project" value="UniProtKB-KW"/>
</dbReference>
<evidence type="ECO:0000313" key="3">
    <source>
        <dbReference type="Proteomes" id="UP000484164"/>
    </source>
</evidence>
<dbReference type="Pfam" id="PF12706">
    <property type="entry name" value="Lactamase_B_2"/>
    <property type="match status" value="1"/>
</dbReference>
<dbReference type="RefSeq" id="WP_151692433.1">
    <property type="nucleotide sequence ID" value="NZ_BMGX01000002.1"/>
</dbReference>
<dbReference type="SUPFAM" id="SSF56281">
    <property type="entry name" value="Metallo-hydrolase/oxidoreductase"/>
    <property type="match status" value="1"/>
</dbReference>
<organism evidence="2 3">
    <name type="scientific">Phaeocystidibacter marisrubri</name>
    <dbReference type="NCBI Taxonomy" id="1577780"/>
    <lineage>
        <taxon>Bacteria</taxon>
        <taxon>Pseudomonadati</taxon>
        <taxon>Bacteroidota</taxon>
        <taxon>Flavobacteriia</taxon>
        <taxon>Flavobacteriales</taxon>
        <taxon>Phaeocystidibacteraceae</taxon>
        <taxon>Phaeocystidibacter</taxon>
    </lineage>
</organism>
<name>A0A6L3ZJZ9_9FLAO</name>
<keyword evidence="2" id="KW-0378">Hydrolase</keyword>
<dbReference type="AlphaFoldDB" id="A0A6L3ZJZ9"/>
<keyword evidence="3" id="KW-1185">Reference proteome</keyword>
<evidence type="ECO:0000259" key="1">
    <source>
        <dbReference type="Pfam" id="PF12706"/>
    </source>
</evidence>
<dbReference type="Gene3D" id="3.60.15.10">
    <property type="entry name" value="Ribonuclease Z/Hydroxyacylglutathione hydrolase-like"/>
    <property type="match status" value="1"/>
</dbReference>
<dbReference type="OrthoDB" id="9781189at2"/>
<dbReference type="InterPro" id="IPR036866">
    <property type="entry name" value="RibonucZ/Hydroxyglut_hydro"/>
</dbReference>